<dbReference type="STRING" id="1121266.SAMN02745883_01770"/>
<dbReference type="AlphaFoldDB" id="A0A1M6REY4"/>
<protein>
    <submittedName>
        <fullName evidence="1">Uncharacterized protein</fullName>
    </submittedName>
</protein>
<proteinExistence type="predicted"/>
<accession>A0A1M6REY4</accession>
<organism evidence="1 2">
    <name type="scientific">Caminicella sporogenes DSM 14501</name>
    <dbReference type="NCBI Taxonomy" id="1121266"/>
    <lineage>
        <taxon>Bacteria</taxon>
        <taxon>Bacillati</taxon>
        <taxon>Bacillota</taxon>
        <taxon>Clostridia</taxon>
        <taxon>Peptostreptococcales</taxon>
        <taxon>Caminicellaceae</taxon>
        <taxon>Caminicella</taxon>
    </lineage>
</organism>
<name>A0A1M6REY4_9FIRM</name>
<dbReference type="RefSeq" id="WP_094756825.1">
    <property type="nucleotide sequence ID" value="NZ_FRAJ01000014.1"/>
</dbReference>
<gene>
    <name evidence="1" type="ORF">SAMN02745883_01770</name>
</gene>
<reference evidence="1 2" key="1">
    <citation type="submission" date="2016-11" db="EMBL/GenBank/DDBJ databases">
        <authorList>
            <person name="Jaros S."/>
            <person name="Januszkiewicz K."/>
            <person name="Wedrychowicz H."/>
        </authorList>
    </citation>
    <scope>NUCLEOTIDE SEQUENCE [LARGE SCALE GENOMIC DNA]</scope>
    <source>
        <strain evidence="1 2">DSM 14501</strain>
    </source>
</reference>
<sequence>MNKIQNFFNNYDGLLTDFDDDVFKALVGRVLVKAPNHVCFELKNGIVLEEKFIKKKGKNGLI</sequence>
<evidence type="ECO:0000313" key="2">
    <source>
        <dbReference type="Proteomes" id="UP000184082"/>
    </source>
</evidence>
<dbReference type="EMBL" id="FRAJ01000014">
    <property type="protein sequence ID" value="SHK31041.1"/>
    <property type="molecule type" value="Genomic_DNA"/>
</dbReference>
<dbReference type="Proteomes" id="UP000184082">
    <property type="component" value="Unassembled WGS sequence"/>
</dbReference>
<keyword evidence="2" id="KW-1185">Reference proteome</keyword>
<evidence type="ECO:0000313" key="1">
    <source>
        <dbReference type="EMBL" id="SHK31041.1"/>
    </source>
</evidence>